<dbReference type="GO" id="GO:1990904">
    <property type="term" value="C:ribonucleoprotein complex"/>
    <property type="evidence" value="ECO:0007669"/>
    <property type="project" value="UniProtKB-KW"/>
</dbReference>
<dbReference type="Proteomes" id="UP000829720">
    <property type="component" value="Unassembled WGS sequence"/>
</dbReference>
<dbReference type="EMBL" id="JAERUA010000003">
    <property type="protein sequence ID" value="KAI1901526.1"/>
    <property type="molecule type" value="Genomic_DNA"/>
</dbReference>
<dbReference type="GO" id="GO:0005840">
    <property type="term" value="C:ribosome"/>
    <property type="evidence" value="ECO:0007669"/>
    <property type="project" value="UniProtKB-KW"/>
</dbReference>
<dbReference type="AlphaFoldDB" id="A0A8T3DZW9"/>
<keyword evidence="3" id="KW-0687">Ribonucleoprotein</keyword>
<protein>
    <recommendedName>
        <fullName evidence="6">Mitochondrial ribosomal protein S21</fullName>
    </recommendedName>
</protein>
<accession>A0A8T3DZW9</accession>
<organism evidence="4 5">
    <name type="scientific">Albula goreensis</name>
    <dbReference type="NCBI Taxonomy" id="1534307"/>
    <lineage>
        <taxon>Eukaryota</taxon>
        <taxon>Metazoa</taxon>
        <taxon>Chordata</taxon>
        <taxon>Craniata</taxon>
        <taxon>Vertebrata</taxon>
        <taxon>Euteleostomi</taxon>
        <taxon>Actinopterygii</taxon>
        <taxon>Neopterygii</taxon>
        <taxon>Teleostei</taxon>
        <taxon>Albuliformes</taxon>
        <taxon>Albulidae</taxon>
        <taxon>Albula</taxon>
    </lineage>
</organism>
<dbReference type="PANTHER" id="PTHR21109">
    <property type="entry name" value="MITOCHONDRIAL 28S RIBOSOMAL PROTEIN S21"/>
    <property type="match status" value="1"/>
</dbReference>
<evidence type="ECO:0000256" key="2">
    <source>
        <dbReference type="ARBA" id="ARBA00022980"/>
    </source>
</evidence>
<dbReference type="Pfam" id="PF01165">
    <property type="entry name" value="Ribosomal_S21"/>
    <property type="match status" value="1"/>
</dbReference>
<evidence type="ECO:0008006" key="6">
    <source>
        <dbReference type="Google" id="ProtNLM"/>
    </source>
</evidence>
<dbReference type="GO" id="GO:0003735">
    <property type="term" value="F:structural constituent of ribosome"/>
    <property type="evidence" value="ECO:0007669"/>
    <property type="project" value="InterPro"/>
</dbReference>
<evidence type="ECO:0000313" key="4">
    <source>
        <dbReference type="EMBL" id="KAI1901526.1"/>
    </source>
</evidence>
<comment type="similarity">
    <text evidence="1">Belongs to the bacterial ribosomal protein bS21 family.</text>
</comment>
<dbReference type="PANTHER" id="PTHR21109:SF0">
    <property type="entry name" value="SMALL RIBOSOMAL SUBUNIT PROTEIN BS21M"/>
    <property type="match status" value="1"/>
</dbReference>
<dbReference type="GO" id="GO:0006412">
    <property type="term" value="P:translation"/>
    <property type="evidence" value="ECO:0007669"/>
    <property type="project" value="InterPro"/>
</dbReference>
<keyword evidence="2" id="KW-0689">Ribosomal protein</keyword>
<reference evidence="4" key="1">
    <citation type="submission" date="2021-01" db="EMBL/GenBank/DDBJ databases">
        <authorList>
            <person name="Zahm M."/>
            <person name="Roques C."/>
            <person name="Cabau C."/>
            <person name="Klopp C."/>
            <person name="Donnadieu C."/>
            <person name="Jouanno E."/>
            <person name="Lampietro C."/>
            <person name="Louis A."/>
            <person name="Herpin A."/>
            <person name="Echchiki A."/>
            <person name="Berthelot C."/>
            <person name="Parey E."/>
            <person name="Roest-Crollius H."/>
            <person name="Braasch I."/>
            <person name="Postlethwait J."/>
            <person name="Bobe J."/>
            <person name="Montfort J."/>
            <person name="Bouchez O."/>
            <person name="Begum T."/>
            <person name="Mejri S."/>
            <person name="Adams A."/>
            <person name="Chen W.-J."/>
            <person name="Guiguen Y."/>
        </authorList>
    </citation>
    <scope>NUCLEOTIDE SEQUENCE</scope>
    <source>
        <tissue evidence="4">Blood</tissue>
    </source>
</reference>
<comment type="caution">
    <text evidence="4">The sequence shown here is derived from an EMBL/GenBank/DDBJ whole genome shotgun (WGS) entry which is preliminary data.</text>
</comment>
<evidence type="ECO:0000256" key="1">
    <source>
        <dbReference type="ARBA" id="ARBA00006640"/>
    </source>
</evidence>
<keyword evidence="5" id="KW-1185">Reference proteome</keyword>
<evidence type="ECO:0000313" key="5">
    <source>
        <dbReference type="Proteomes" id="UP000829720"/>
    </source>
</evidence>
<evidence type="ECO:0000256" key="3">
    <source>
        <dbReference type="ARBA" id="ARBA00023274"/>
    </source>
</evidence>
<proteinExistence type="inferred from homology"/>
<dbReference type="OrthoDB" id="2501249at2759"/>
<gene>
    <name evidence="4" type="ORF">AGOR_G00035330</name>
</gene>
<name>A0A8T3DZW9_9TELE</name>
<sequence>MANHLRFVARTVMVQNGNVDAAFKALNRVLSVDGVTDTVRRKRYFEKPCRERQRKSYEICRRVYNTEMARKISFVSRTHRQDPWSGC</sequence>
<dbReference type="NCBIfam" id="TIGR00030">
    <property type="entry name" value="S21p"/>
    <property type="match status" value="1"/>
</dbReference>
<dbReference type="InterPro" id="IPR001911">
    <property type="entry name" value="Ribosomal_bS21"/>
</dbReference>